<feature type="region of interest" description="Disordered" evidence="1">
    <location>
        <begin position="524"/>
        <end position="551"/>
    </location>
</feature>
<gene>
    <name evidence="2" type="ORF">LSCM1_07364</name>
</gene>
<evidence type="ECO:0000313" key="2">
    <source>
        <dbReference type="EMBL" id="KAG5486242.1"/>
    </source>
</evidence>
<feature type="compositionally biased region" description="Low complexity" evidence="1">
    <location>
        <begin position="238"/>
        <end position="259"/>
    </location>
</feature>
<feature type="compositionally biased region" description="Low complexity" evidence="1">
    <location>
        <begin position="163"/>
        <end position="177"/>
    </location>
</feature>
<feature type="region of interest" description="Disordered" evidence="1">
    <location>
        <begin position="903"/>
        <end position="924"/>
    </location>
</feature>
<accession>A0A836HHD1</accession>
<dbReference type="RefSeq" id="XP_067181094.1">
    <property type="nucleotide sequence ID" value="XM_067324737.1"/>
</dbReference>
<keyword evidence="3" id="KW-1185">Reference proteome</keyword>
<dbReference type="EMBL" id="JAFEUZ010000007">
    <property type="protein sequence ID" value="KAG5486242.1"/>
    <property type="molecule type" value="Genomic_DNA"/>
</dbReference>
<feature type="region of interest" description="Disordered" evidence="1">
    <location>
        <begin position="365"/>
        <end position="466"/>
    </location>
</feature>
<name>A0A836HHD1_9TRYP</name>
<sequence>MHTNASVGSPLTLTSSTQSPFTHLTERPRLARPPAPLSEKQDPHVEDTAAADEPAQRVELLALIARLRKLLMPATERLLRLHGILKSLEEQLVVVTPAAPLAAAASGTSAGASISSVSVSEANPPLRLCVTGASEPETEEVFHFVVHRDPPQMRCGTRSGVTGSASSGRSPAFSSSAGRGGRPSTSDTGLLVSPHASPSSIAQRRWSRLESGGRTAGTNLMASGDDRQGMTTPPPSSQFPSTPTSARGVMGAAHAGVHGCPSPGDTSRPHSPAITDSPLPDQFPLPTVHLHIASGLHLGGMRRAWDNEPILSHPPLTTPPPPLPVTVPVTTTATTKMGSESFGAAEHGSDVGRLPATGIAHNLQHCTVSPHPPPLSVTPGGSQGATPQPPLPAAPANHHVRRVRSTASSESRPVGSSAAAGVAHDTEAPSCESPTLLPEGGARKKGDGGGRTPSMSLSSTMPDLLATPPPPLPGFSKITTAEAGGSLSCIPSPQPATLPVVSLPSPTQQNIGVRGIVSHAAGASSGAEGTGSRCKAGNGHAFARASPSPNNDFPTSLTPIMINPLQRTSSQCSEASEQLQHYHRSLHGSSLSPGTARFITLPTPFFSRARNRQHGTGGHSRREDSTILSHISSFTPPAMRLVQRMRRRMVLLGQMQLRLSAWDLFHPAHIGSLHQSPLPTTTAAPCTASPAVLLNAAEQGSRQAKNRPLSRVNSSVSRLSNSRCQEYPTPLHGINTMPDTPLQVPLGPHWLVSINEEGVLRYEPLPSAAQPPPYMQCPPVATTADFAFLCVPYEALVRGMGSEAGHGDDTGTSPVLSASTGGVGMAVSCDGEAEEDVAAALDVLFGLFSGTRHQHSQAQRHNTSTGASSILVTVSGGGTSFSTPPALSVSSPLRDGEVRLPMSCTGSDGGKRTQKDGRQRTATITSRHEANASVVATARGGSRQEETASHEVNSLDASALRTRIHATAKPTTVGLVPSTLTPPHSAGGLEKEVALLPHRLDTAPGPLLSLTEEWLLPLRQALVDRTIFLLVKSRNEEVPTPSRRRSNPSSNAEYSDGAMDERVVQRFLNLAKRRYGVVVQPWRVIIFSHRDAKRARDLMLAVYAQRLRQQRQLSIGPQADTEVSQTPRTSGTSEDDGVGKSTSACDADVLVSSTVSPPPRSGARHCSLSPLESLYAAPGVPAMATPRWAQTPPGASLTSTSRLTLISVNAGSEWRRGRGDGASRRHDMEDDKRELADPVYTLLAQELSVPSLSAALEQYKPLLGYRATPRLPPQASAASTPAGSRFRVSFASGAGSATNTTEEGDQGPADGSRELPGAAGSATAIEGTTSTDVSNDSVDAEAAAACMHAREVVWRSSGAAGVSSALRYFQHSAVAHRLARAAFSVMAWTWQLSALLPAVIKDAQSRYTRLRHSRRHTQHKLQGVLRSLELHMAASPTKSVAALEARLQEGFRDLMQRFLRDLRRLLVCTVLATTTAAFSPATGTSSASWPPIGLPAYGQRSQQMPPTAPLDALLAYDSPCLREAHQRLARAVFHFHAFYLAGHFAFTAPTPLLPSRSHHNVPQECTPSKHPRPLSVYEQRHAALQEAISLAQLPLNTLPRVLNEPTATPRGEPCTRPGTAASASLLPPARANASATTTPARPVLLPTPPDSTTPTSMTAKTEAEEAQMPKVDFGSECHRCCGSRIMSAAGFTGWFKEKSTPMRPVRCSESVATPGSVADGSGSDDRAQRHLPSLSSSLLHTPAGGQGNAAACLKSASAVPVTACSGMACGRGVRGQEHAKGRMHSEQAADGGADVGGTHQLNCEELQQCRLAMERQLIAHVSQINTEIINFLLAACVAAVPRLQRDCVDAELARVKDAQAEIVSTFTTAVRGRKDAAISMSNLYAWLEDWSAAMSSLVSLVRSRPYLEKFITQLRAALCEDEVRALAIFRSGGGASKPSEEAPLQTPPIAGTSLLLPSAAAAARREVSAAATRLPVLSGTAMASGCRDSKDSTPKSLAEPHAAAPPSPTGAPCTFASTSLAAEVGHRCARMLRYYAGLAHQQHACSLSGDTGETCTGANLQRSAVRGDTLAPLSPSRSLRSLQGGTSTLISPCRSLRMKGGGGGRQGLGLSTSLSSMSAAWSREEEPLPVEGGARGPRLLDSNDFATAASSFFAVPTRSPVTDTLAVLLATTQEESPPSAQLTLALQAAAAADSGASGGGISARCDRKQALSPVDSTALDPLLGPVKANAAAAATHRFVKDSSGAWQRQLAQWRSAMTEAERPADDASAAPLLWILLDTWDETLLRMPYGLLLDLDTVTYGESLNRMSAELLHTQQSWKRRCEDSLARIERQLTALEGDLYRMRGSDGEARVEYTQELRAIFDAASALVASRDDALHEGLFSL</sequence>
<feature type="compositionally biased region" description="Low complexity" evidence="1">
    <location>
        <begin position="709"/>
        <end position="721"/>
    </location>
</feature>
<reference evidence="2 3" key="1">
    <citation type="submission" date="2021-03" db="EMBL/GenBank/DDBJ databases">
        <title>Leishmania (Mundinia) martiniquensis Genome sequencing and assembly.</title>
        <authorList>
            <person name="Almutairi H."/>
            <person name="Gatherer D."/>
        </authorList>
    </citation>
    <scope>NUCLEOTIDE SEQUENCE [LARGE SCALE GENOMIC DNA]</scope>
    <source>
        <strain evidence="2">LSCM1</strain>
    </source>
</reference>
<dbReference type="GeneID" id="92517249"/>
<comment type="caution">
    <text evidence="2">The sequence shown here is derived from an EMBL/GenBank/DDBJ whole genome shotgun (WGS) entry which is preliminary data.</text>
</comment>
<dbReference type="KEGG" id="lmat:92517249"/>
<dbReference type="OrthoDB" id="265211at2759"/>
<protein>
    <submittedName>
        <fullName evidence="2">Uncharacterized protein</fullName>
    </submittedName>
</protein>
<dbReference type="PANTHER" id="PTHR23330:SF9">
    <property type="entry name" value="PROLINE-RICH PROTEIN 11"/>
    <property type="match status" value="1"/>
</dbReference>
<feature type="compositionally biased region" description="Polar residues" evidence="1">
    <location>
        <begin position="1113"/>
        <end position="1132"/>
    </location>
</feature>
<dbReference type="Proteomes" id="UP000673552">
    <property type="component" value="Chromosome 7"/>
</dbReference>
<feature type="region of interest" description="Disordered" evidence="1">
    <location>
        <begin position="150"/>
        <end position="279"/>
    </location>
</feature>
<evidence type="ECO:0000313" key="3">
    <source>
        <dbReference type="Proteomes" id="UP000673552"/>
    </source>
</evidence>
<feature type="region of interest" description="Disordered" evidence="1">
    <location>
        <begin position="1"/>
        <end position="51"/>
    </location>
</feature>
<feature type="region of interest" description="Disordered" evidence="1">
    <location>
        <begin position="1629"/>
        <end position="1656"/>
    </location>
</feature>
<feature type="region of interest" description="Disordered" evidence="1">
    <location>
        <begin position="1982"/>
        <end position="2010"/>
    </location>
</feature>
<feature type="compositionally biased region" description="Low complexity" evidence="1">
    <location>
        <begin position="9"/>
        <end position="22"/>
    </location>
</feature>
<organism evidence="2 3">
    <name type="scientific">Leishmania martiniquensis</name>
    <dbReference type="NCBI Taxonomy" id="1580590"/>
    <lineage>
        <taxon>Eukaryota</taxon>
        <taxon>Discoba</taxon>
        <taxon>Euglenozoa</taxon>
        <taxon>Kinetoplastea</taxon>
        <taxon>Metakinetoplastina</taxon>
        <taxon>Trypanosomatida</taxon>
        <taxon>Trypanosomatidae</taxon>
        <taxon>Leishmaniinae</taxon>
        <taxon>Leishmania</taxon>
    </lineage>
</organism>
<feature type="region of interest" description="Disordered" evidence="1">
    <location>
        <begin position="1705"/>
        <end position="1729"/>
    </location>
</feature>
<feature type="region of interest" description="Disordered" evidence="1">
    <location>
        <begin position="1036"/>
        <end position="1057"/>
    </location>
</feature>
<feature type="region of interest" description="Disordered" evidence="1">
    <location>
        <begin position="698"/>
        <end position="721"/>
    </location>
</feature>
<feature type="compositionally biased region" description="Basic and acidic residues" evidence="1">
    <location>
        <begin position="909"/>
        <end position="919"/>
    </location>
</feature>
<feature type="region of interest" description="Disordered" evidence="1">
    <location>
        <begin position="1113"/>
        <end position="1144"/>
    </location>
</feature>
<dbReference type="PANTHER" id="PTHR23330">
    <property type="entry name" value="P300 TRANSCRIPTIONAL COFACTOR JMY-RELATED"/>
    <property type="match status" value="1"/>
</dbReference>
<feature type="region of interest" description="Disordered" evidence="1">
    <location>
        <begin position="1292"/>
        <end position="1334"/>
    </location>
</feature>
<evidence type="ECO:0000256" key="1">
    <source>
        <dbReference type="SAM" id="MobiDB-lite"/>
    </source>
</evidence>
<feature type="region of interest" description="Disordered" evidence="1">
    <location>
        <begin position="1604"/>
        <end position="1623"/>
    </location>
</feature>
<proteinExistence type="predicted"/>